<dbReference type="InterPro" id="IPR011009">
    <property type="entry name" value="Kinase-like_dom_sf"/>
</dbReference>
<evidence type="ECO:0000256" key="6">
    <source>
        <dbReference type="SAM" id="MobiDB-lite"/>
    </source>
</evidence>
<dbReference type="Pfam" id="PF07714">
    <property type="entry name" value="PK_Tyr_Ser-Thr"/>
    <property type="match status" value="1"/>
</dbReference>
<keyword evidence="4 7" id="KW-0472">Membrane</keyword>
<dbReference type="InterPro" id="IPR001245">
    <property type="entry name" value="Ser-Thr/Tyr_kinase_cat_dom"/>
</dbReference>
<dbReference type="Gene3D" id="1.10.510.10">
    <property type="entry name" value="Transferase(Phosphotransferase) domain 1"/>
    <property type="match status" value="1"/>
</dbReference>
<comment type="subcellular location">
    <subcellularLocation>
        <location evidence="5">Endomembrane system</location>
        <topology evidence="5">Single-pass type I membrane protein</topology>
    </subcellularLocation>
</comment>
<evidence type="ECO:0000256" key="4">
    <source>
        <dbReference type="ARBA" id="ARBA00023136"/>
    </source>
</evidence>
<evidence type="ECO:0000256" key="3">
    <source>
        <dbReference type="ARBA" id="ARBA00022989"/>
    </source>
</evidence>
<evidence type="ECO:0000313" key="9">
    <source>
        <dbReference type="EMBL" id="TYI16186.1"/>
    </source>
</evidence>
<accession>A0A5D2PJQ9</accession>
<evidence type="ECO:0000256" key="5">
    <source>
        <dbReference type="ARBA" id="ARBA00046288"/>
    </source>
</evidence>
<evidence type="ECO:0000256" key="1">
    <source>
        <dbReference type="ARBA" id="ARBA00022692"/>
    </source>
</evidence>
<feature type="transmembrane region" description="Helical" evidence="7">
    <location>
        <begin position="81"/>
        <end position="105"/>
    </location>
</feature>
<evidence type="ECO:0000313" key="10">
    <source>
        <dbReference type="Proteomes" id="UP000322667"/>
    </source>
</evidence>
<dbReference type="GO" id="GO:0004672">
    <property type="term" value="F:protein kinase activity"/>
    <property type="evidence" value="ECO:0007669"/>
    <property type="project" value="InterPro"/>
</dbReference>
<dbReference type="SUPFAM" id="SSF56112">
    <property type="entry name" value="Protein kinase-like (PK-like)"/>
    <property type="match status" value="1"/>
</dbReference>
<sequence>MSPSPSSLSPSESPSSIFLTPAPSPLPSPSPELAPAPALQPPVDPPVSISEPPQSHNAPANSPASTPRQISNENSDSKHHIFPILIASIGGSLIVLVSVLSIILFRNSKVVSVKPWATGLSGQLQKAFVTGVPKLKRSELEAACEDFSNVIGTFSDGTVYKGTLSSGVEIAVTSTAISSREDWSKNLETQFRNKIDSLSKVNHKNFVNLIGYCEENMPFTRMMVFEYVPNGSLFEHLHIQEAEHLDWGMRLRIAMGITYCLEHMHQLTPPIAHRNLQSCSVYLTEDYAAKISDFSFLNNATAAKVGSATMELLESPSADAESNVYSFGVILFEMITGRIPYSIDNSSLADWASDYLKRDQPLKEMVDPTLKFFQGDDLEKLFEVVKTCVNPDPKERPTMREVAAKLKEITAMGPDGATPKLSPLWWAELEILSTEPS</sequence>
<proteinExistence type="predicted"/>
<keyword evidence="3 7" id="KW-1133">Transmembrane helix</keyword>
<dbReference type="PANTHER" id="PTHR46084">
    <property type="entry name" value="PROTEIN MALE DISCOVERER 2"/>
    <property type="match status" value="1"/>
</dbReference>
<dbReference type="FunFam" id="3.30.200.20:FF:000489">
    <property type="entry name" value="Inactive receptor-like serine/threonine-protein kinase"/>
    <property type="match status" value="1"/>
</dbReference>
<keyword evidence="1 7" id="KW-0812">Transmembrane</keyword>
<name>A0A5D2PJQ9_GOSTO</name>
<evidence type="ECO:0000256" key="7">
    <source>
        <dbReference type="SAM" id="Phobius"/>
    </source>
</evidence>
<dbReference type="AlphaFoldDB" id="A0A5D2PJQ9"/>
<feature type="region of interest" description="Disordered" evidence="6">
    <location>
        <begin position="1"/>
        <end position="75"/>
    </location>
</feature>
<feature type="compositionally biased region" description="Low complexity" evidence="6">
    <location>
        <begin position="1"/>
        <end position="21"/>
    </location>
</feature>
<keyword evidence="2" id="KW-0732">Signal</keyword>
<dbReference type="EMBL" id="CM017617">
    <property type="protein sequence ID" value="TYI16186.1"/>
    <property type="molecule type" value="Genomic_DNA"/>
</dbReference>
<keyword evidence="10" id="KW-1185">Reference proteome</keyword>
<dbReference type="PANTHER" id="PTHR46084:SF14">
    <property type="entry name" value="PROTEIN KINASE DOMAIN-CONTAINING PROTEIN"/>
    <property type="match status" value="1"/>
</dbReference>
<feature type="domain" description="Protein kinase" evidence="8">
    <location>
        <begin position="145"/>
        <end position="409"/>
    </location>
</feature>
<evidence type="ECO:0000259" key="8">
    <source>
        <dbReference type="PROSITE" id="PS50011"/>
    </source>
</evidence>
<dbReference type="InterPro" id="IPR000719">
    <property type="entry name" value="Prot_kinase_dom"/>
</dbReference>
<organism evidence="9 10">
    <name type="scientific">Gossypium tomentosum</name>
    <name type="common">Hawaiian cotton</name>
    <name type="synonym">Gossypium sandvicense</name>
    <dbReference type="NCBI Taxonomy" id="34277"/>
    <lineage>
        <taxon>Eukaryota</taxon>
        <taxon>Viridiplantae</taxon>
        <taxon>Streptophyta</taxon>
        <taxon>Embryophyta</taxon>
        <taxon>Tracheophyta</taxon>
        <taxon>Spermatophyta</taxon>
        <taxon>Magnoliopsida</taxon>
        <taxon>eudicotyledons</taxon>
        <taxon>Gunneridae</taxon>
        <taxon>Pentapetalae</taxon>
        <taxon>rosids</taxon>
        <taxon>malvids</taxon>
        <taxon>Malvales</taxon>
        <taxon>Malvaceae</taxon>
        <taxon>Malvoideae</taxon>
        <taxon>Gossypium</taxon>
    </lineage>
</organism>
<gene>
    <name evidence="9" type="ORF">ES332_A08G237500v1</name>
</gene>
<dbReference type="PROSITE" id="PS50011">
    <property type="entry name" value="PROTEIN_KINASE_DOM"/>
    <property type="match status" value="1"/>
</dbReference>
<feature type="compositionally biased region" description="Polar residues" evidence="6">
    <location>
        <begin position="51"/>
        <end position="74"/>
    </location>
</feature>
<dbReference type="GO" id="GO:0012505">
    <property type="term" value="C:endomembrane system"/>
    <property type="evidence" value="ECO:0007669"/>
    <property type="project" value="UniProtKB-SubCell"/>
</dbReference>
<dbReference type="GO" id="GO:0005524">
    <property type="term" value="F:ATP binding"/>
    <property type="evidence" value="ECO:0007669"/>
    <property type="project" value="InterPro"/>
</dbReference>
<feature type="compositionally biased region" description="Pro residues" evidence="6">
    <location>
        <begin position="22"/>
        <end position="45"/>
    </location>
</feature>
<evidence type="ECO:0000256" key="2">
    <source>
        <dbReference type="ARBA" id="ARBA00022729"/>
    </source>
</evidence>
<dbReference type="Proteomes" id="UP000322667">
    <property type="component" value="Chromosome A08"/>
</dbReference>
<dbReference type="Gene3D" id="3.30.200.20">
    <property type="entry name" value="Phosphorylase Kinase, domain 1"/>
    <property type="match status" value="1"/>
</dbReference>
<reference evidence="9 10" key="1">
    <citation type="submission" date="2019-07" db="EMBL/GenBank/DDBJ databases">
        <title>WGS assembly of Gossypium tomentosum.</title>
        <authorList>
            <person name="Chen Z.J."/>
            <person name="Sreedasyam A."/>
            <person name="Ando A."/>
            <person name="Song Q."/>
            <person name="De L."/>
            <person name="Hulse-Kemp A."/>
            <person name="Ding M."/>
            <person name="Ye W."/>
            <person name="Kirkbride R."/>
            <person name="Jenkins J."/>
            <person name="Plott C."/>
            <person name="Lovell J."/>
            <person name="Lin Y.-M."/>
            <person name="Vaughn R."/>
            <person name="Liu B."/>
            <person name="Li W."/>
            <person name="Simpson S."/>
            <person name="Scheffler B."/>
            <person name="Saski C."/>
            <person name="Grover C."/>
            <person name="Hu G."/>
            <person name="Conover J."/>
            <person name="Carlson J."/>
            <person name="Shu S."/>
            <person name="Boston L."/>
            <person name="Williams M."/>
            <person name="Peterson D."/>
            <person name="Mcgee K."/>
            <person name="Jones D."/>
            <person name="Wendel J."/>
            <person name="Stelly D."/>
            <person name="Grimwood J."/>
            <person name="Schmutz J."/>
        </authorList>
    </citation>
    <scope>NUCLEOTIDE SEQUENCE [LARGE SCALE GENOMIC DNA]</scope>
    <source>
        <strain evidence="9">7179.01</strain>
    </source>
</reference>
<protein>
    <recommendedName>
        <fullName evidence="8">Protein kinase domain-containing protein</fullName>
    </recommendedName>
</protein>